<dbReference type="Proteomes" id="UP000218231">
    <property type="component" value="Unassembled WGS sequence"/>
</dbReference>
<gene>
    <name evidence="2" type="ORF">WR25_24644</name>
</gene>
<dbReference type="EMBL" id="LIAE01009783">
    <property type="protein sequence ID" value="PAV68271.1"/>
    <property type="molecule type" value="Genomic_DNA"/>
</dbReference>
<evidence type="ECO:0000256" key="1">
    <source>
        <dbReference type="SAM" id="MobiDB-lite"/>
    </source>
</evidence>
<organism evidence="2 3">
    <name type="scientific">Diploscapter pachys</name>
    <dbReference type="NCBI Taxonomy" id="2018661"/>
    <lineage>
        <taxon>Eukaryota</taxon>
        <taxon>Metazoa</taxon>
        <taxon>Ecdysozoa</taxon>
        <taxon>Nematoda</taxon>
        <taxon>Chromadorea</taxon>
        <taxon>Rhabditida</taxon>
        <taxon>Rhabditina</taxon>
        <taxon>Rhabditomorpha</taxon>
        <taxon>Rhabditoidea</taxon>
        <taxon>Rhabditidae</taxon>
        <taxon>Diploscapter</taxon>
    </lineage>
</organism>
<comment type="caution">
    <text evidence="2">The sequence shown here is derived from an EMBL/GenBank/DDBJ whole genome shotgun (WGS) entry which is preliminary data.</text>
</comment>
<keyword evidence="3" id="KW-1185">Reference proteome</keyword>
<feature type="region of interest" description="Disordered" evidence="1">
    <location>
        <begin position="1"/>
        <end position="111"/>
    </location>
</feature>
<protein>
    <submittedName>
        <fullName evidence="2">Uncharacterized protein</fullName>
    </submittedName>
</protein>
<feature type="compositionally biased region" description="Basic and acidic residues" evidence="1">
    <location>
        <begin position="46"/>
        <end position="55"/>
    </location>
</feature>
<feature type="compositionally biased region" description="Polar residues" evidence="1">
    <location>
        <begin position="60"/>
        <end position="87"/>
    </location>
</feature>
<evidence type="ECO:0000313" key="3">
    <source>
        <dbReference type="Proteomes" id="UP000218231"/>
    </source>
</evidence>
<sequence length="111" mass="12138">MPLIRQAPGTRCRQRASHAGQAEQPDLGVIERQRRGAQGQHHRAPQHAERREDQHRKHTALTNNAMANASPAATTYTPCQPSRSASAPETKRADRMPSTTPLVTVPTACPC</sequence>
<dbReference type="AlphaFoldDB" id="A0A2A2K2Y1"/>
<evidence type="ECO:0000313" key="2">
    <source>
        <dbReference type="EMBL" id="PAV68271.1"/>
    </source>
</evidence>
<proteinExistence type="predicted"/>
<reference evidence="2 3" key="1">
    <citation type="journal article" date="2017" name="Curr. Biol.">
        <title>Genome architecture and evolution of a unichromosomal asexual nematode.</title>
        <authorList>
            <person name="Fradin H."/>
            <person name="Zegar C."/>
            <person name="Gutwein M."/>
            <person name="Lucas J."/>
            <person name="Kovtun M."/>
            <person name="Corcoran D."/>
            <person name="Baugh L.R."/>
            <person name="Kiontke K."/>
            <person name="Gunsalus K."/>
            <person name="Fitch D.H."/>
            <person name="Piano F."/>
        </authorList>
    </citation>
    <scope>NUCLEOTIDE SEQUENCE [LARGE SCALE GENOMIC DNA]</scope>
    <source>
        <strain evidence="2">PF1309</strain>
    </source>
</reference>
<accession>A0A2A2K2Y1</accession>
<name>A0A2A2K2Y1_9BILA</name>